<dbReference type="PANTHER" id="PTHR11161:SF0">
    <property type="entry name" value="O-ACYLTRANSFERASE LIKE PROTEIN"/>
    <property type="match status" value="1"/>
</dbReference>
<dbReference type="GO" id="GO:0016747">
    <property type="term" value="F:acyltransferase activity, transferring groups other than amino-acyl groups"/>
    <property type="evidence" value="ECO:0007669"/>
    <property type="project" value="InterPro"/>
</dbReference>
<feature type="transmembrane region" description="Helical" evidence="1">
    <location>
        <begin position="448"/>
        <end position="468"/>
    </location>
</feature>
<protein>
    <recommendedName>
        <fullName evidence="3">Nose resistant-to-fluoxetine protein N-terminal domain-containing protein</fullName>
    </recommendedName>
</protein>
<dbReference type="InterPro" id="IPR002656">
    <property type="entry name" value="Acyl_transf_3_dom"/>
</dbReference>
<dbReference type="InterPro" id="IPR006621">
    <property type="entry name" value="Nose-resist-to-fluoxetine_N"/>
</dbReference>
<reference evidence="4" key="1">
    <citation type="journal article" date="2023" name="bioRxiv">
        <title>Scaffold-level genome assemblies of two parasitoid biocontrol wasps reveal the parthenogenesis mechanism and an associated novel virus.</title>
        <authorList>
            <person name="Inwood S."/>
            <person name="Skelly J."/>
            <person name="Guhlin J."/>
            <person name="Harrop T."/>
            <person name="Goldson S."/>
            <person name="Dearden P."/>
        </authorList>
    </citation>
    <scope>NUCLEOTIDE SEQUENCE</scope>
    <source>
        <strain evidence="4">Irish</strain>
        <tissue evidence="4">Whole body</tissue>
    </source>
</reference>
<feature type="transmembrane region" description="Helical" evidence="1">
    <location>
        <begin position="356"/>
        <end position="377"/>
    </location>
</feature>
<feature type="transmembrane region" description="Helical" evidence="1">
    <location>
        <begin position="561"/>
        <end position="586"/>
    </location>
</feature>
<keyword evidence="1" id="KW-1133">Transmembrane helix</keyword>
<evidence type="ECO:0000256" key="1">
    <source>
        <dbReference type="SAM" id="Phobius"/>
    </source>
</evidence>
<organism evidence="4 5">
    <name type="scientific">Microctonus aethiopoides</name>
    <dbReference type="NCBI Taxonomy" id="144406"/>
    <lineage>
        <taxon>Eukaryota</taxon>
        <taxon>Metazoa</taxon>
        <taxon>Ecdysozoa</taxon>
        <taxon>Arthropoda</taxon>
        <taxon>Hexapoda</taxon>
        <taxon>Insecta</taxon>
        <taxon>Pterygota</taxon>
        <taxon>Neoptera</taxon>
        <taxon>Endopterygota</taxon>
        <taxon>Hymenoptera</taxon>
        <taxon>Apocrita</taxon>
        <taxon>Ichneumonoidea</taxon>
        <taxon>Braconidae</taxon>
        <taxon>Euphorinae</taxon>
        <taxon>Microctonus</taxon>
    </lineage>
</organism>
<feature type="transmembrane region" description="Helical" evidence="1">
    <location>
        <begin position="312"/>
        <end position="336"/>
    </location>
</feature>
<dbReference type="SMART" id="SM00703">
    <property type="entry name" value="NRF"/>
    <property type="match status" value="1"/>
</dbReference>
<keyword evidence="1" id="KW-0812">Transmembrane</keyword>
<dbReference type="InterPro" id="IPR052728">
    <property type="entry name" value="O2_lipid_transport_reg"/>
</dbReference>
<dbReference type="Proteomes" id="UP001168990">
    <property type="component" value="Unassembled WGS sequence"/>
</dbReference>
<proteinExistence type="predicted"/>
<gene>
    <name evidence="4" type="ORF">PV328_007571</name>
</gene>
<feature type="transmembrane region" description="Helical" evidence="1">
    <location>
        <begin position="642"/>
        <end position="664"/>
    </location>
</feature>
<feature type="transmembrane region" description="Helical" evidence="1">
    <location>
        <begin position="598"/>
        <end position="622"/>
    </location>
</feature>
<accession>A0AA39C956</accession>
<evidence type="ECO:0000256" key="2">
    <source>
        <dbReference type="SAM" id="SignalP"/>
    </source>
</evidence>
<sequence length="709" mass="81796">MLSTSKVRRIVLVIILQFFFIFLGQCEENERAEILSQAIDFEQKLNAANLLMENNFDHGKDIWASTATECYNQIKMLRSANASGETWAQQMLEASSTNTLRFYKINRINKFDMYYGCSSISTKENNLEIGGRYCKHGLDILLNDSALISTEFASCFPSGCNKNDIKNVLKKLKTNFIASQTHNPYEVYMTIICQSTDHGFQNTGEIIAVVILAVFICFLMLSTICDVYIRMIKKDGDIKNIYLRIFREFSLYTNSLRILSTKAPQGNLPVISGLRFISMCWVILQHSYIHYLNHTTINYGDTLPWLQSWGSLHYLISGFAVDTFFALSGFLMSYIFLNQMSNNQKFNPLQYYFHRYIRLTPAVGAILLLTLFIFPRINLGPFWHSYMEDQKNHCSKIWWPMLLYVQNYVESEHLFCQDHLWYLVVDMQLFWISPLILYPLAKKPKIGLVILALCFIVSIIAPAITSAINEYSNDILLGFNKNSLDAAINFLMLPWNRAGPWLMGILLGYILANKKGQIKKTFMILSWIVAILALGFPFFSYRFYQSKIDQEPGDYYMYWEIFYSGFSHHIWGLCVCCIIFICSFGYGGIVNKFLSLPIFLPLGKISYSVYVIHITILNMIFSSTRVEYYFTQFDLVSTFFSMVIWSLIGGFIFCLLFETPFLVLDNIFRGKLTNVPSVQNNIRDVPKSSSAPTEFELECQSRDDVYTGS</sequence>
<name>A0AA39C956_9HYME</name>
<evidence type="ECO:0000313" key="4">
    <source>
        <dbReference type="EMBL" id="KAK0160133.1"/>
    </source>
</evidence>
<feature type="domain" description="Nose resistant-to-fluoxetine protein N-terminal" evidence="3">
    <location>
        <begin position="67"/>
        <end position="185"/>
    </location>
</feature>
<feature type="signal peptide" evidence="2">
    <location>
        <begin position="1"/>
        <end position="26"/>
    </location>
</feature>
<feature type="transmembrane region" description="Helical" evidence="1">
    <location>
        <begin position="522"/>
        <end position="541"/>
    </location>
</feature>
<dbReference type="Pfam" id="PF20146">
    <property type="entry name" value="NRF"/>
    <property type="match status" value="1"/>
</dbReference>
<feature type="transmembrane region" description="Helical" evidence="1">
    <location>
        <begin position="420"/>
        <end position="441"/>
    </location>
</feature>
<keyword evidence="2" id="KW-0732">Signal</keyword>
<keyword evidence="1" id="KW-0472">Membrane</keyword>
<dbReference type="AlphaFoldDB" id="A0AA39C956"/>
<feature type="transmembrane region" description="Helical" evidence="1">
    <location>
        <begin position="488"/>
        <end position="510"/>
    </location>
</feature>
<evidence type="ECO:0000313" key="5">
    <source>
        <dbReference type="Proteomes" id="UP001168990"/>
    </source>
</evidence>
<feature type="chain" id="PRO_5041264153" description="Nose resistant-to-fluoxetine protein N-terminal domain-containing protein" evidence="2">
    <location>
        <begin position="27"/>
        <end position="709"/>
    </location>
</feature>
<feature type="transmembrane region" description="Helical" evidence="1">
    <location>
        <begin position="206"/>
        <end position="229"/>
    </location>
</feature>
<dbReference type="Pfam" id="PF01757">
    <property type="entry name" value="Acyl_transf_3"/>
    <property type="match status" value="1"/>
</dbReference>
<comment type="caution">
    <text evidence="4">The sequence shown here is derived from an EMBL/GenBank/DDBJ whole genome shotgun (WGS) entry which is preliminary data.</text>
</comment>
<dbReference type="PANTHER" id="PTHR11161">
    <property type="entry name" value="O-ACYLTRANSFERASE"/>
    <property type="match status" value="1"/>
</dbReference>
<evidence type="ECO:0000259" key="3">
    <source>
        <dbReference type="SMART" id="SM00703"/>
    </source>
</evidence>
<keyword evidence="5" id="KW-1185">Reference proteome</keyword>
<dbReference type="EMBL" id="JAQQBS010001423">
    <property type="protein sequence ID" value="KAK0160133.1"/>
    <property type="molecule type" value="Genomic_DNA"/>
</dbReference>
<reference evidence="4" key="2">
    <citation type="submission" date="2023-03" db="EMBL/GenBank/DDBJ databases">
        <authorList>
            <person name="Inwood S.N."/>
            <person name="Skelly J.G."/>
            <person name="Guhlin J."/>
            <person name="Harrop T.W.R."/>
            <person name="Goldson S.G."/>
            <person name="Dearden P.K."/>
        </authorList>
    </citation>
    <scope>NUCLEOTIDE SEQUENCE</scope>
    <source>
        <strain evidence="4">Irish</strain>
        <tissue evidence="4">Whole body</tissue>
    </source>
</reference>
<feature type="transmembrane region" description="Helical" evidence="1">
    <location>
        <begin position="266"/>
        <end position="284"/>
    </location>
</feature>